<comment type="caution">
    <text evidence="1">The sequence shown here is derived from an EMBL/GenBank/DDBJ whole genome shotgun (WGS) entry which is preliminary data.</text>
</comment>
<protein>
    <submittedName>
        <fullName evidence="1">Uncharacterized protein</fullName>
    </submittedName>
</protein>
<evidence type="ECO:0000313" key="1">
    <source>
        <dbReference type="EMBL" id="KAJ7387553.1"/>
    </source>
</evidence>
<accession>A0A9X0D6M6</accession>
<organism evidence="1 2">
    <name type="scientific">Desmophyllum pertusum</name>
    <dbReference type="NCBI Taxonomy" id="174260"/>
    <lineage>
        <taxon>Eukaryota</taxon>
        <taxon>Metazoa</taxon>
        <taxon>Cnidaria</taxon>
        <taxon>Anthozoa</taxon>
        <taxon>Hexacorallia</taxon>
        <taxon>Scleractinia</taxon>
        <taxon>Caryophylliina</taxon>
        <taxon>Caryophylliidae</taxon>
        <taxon>Desmophyllum</taxon>
    </lineage>
</organism>
<proteinExistence type="predicted"/>
<name>A0A9X0D6M6_9CNID</name>
<evidence type="ECO:0000313" key="2">
    <source>
        <dbReference type="Proteomes" id="UP001163046"/>
    </source>
</evidence>
<keyword evidence="2" id="KW-1185">Reference proteome</keyword>
<dbReference type="AlphaFoldDB" id="A0A9X0D6M6"/>
<sequence>MAGKAKRRSGMIHATTIISQMVFLVIKETYRRGLVMARKRSAVMAQTLAFEQYRKVKLTLKKTPACVRSIVYRKFAPKRGGKNANPAQRSDTASDRMNQLGVVWRRGLVTMR</sequence>
<reference evidence="1" key="1">
    <citation type="submission" date="2023-01" db="EMBL/GenBank/DDBJ databases">
        <title>Genome assembly of the deep-sea coral Lophelia pertusa.</title>
        <authorList>
            <person name="Herrera S."/>
            <person name="Cordes E."/>
        </authorList>
    </citation>
    <scope>NUCLEOTIDE SEQUENCE</scope>
    <source>
        <strain evidence="1">USNM1676648</strain>
        <tissue evidence="1">Polyp</tissue>
    </source>
</reference>
<dbReference type="EMBL" id="MU825873">
    <property type="protein sequence ID" value="KAJ7387553.1"/>
    <property type="molecule type" value="Genomic_DNA"/>
</dbReference>
<gene>
    <name evidence="1" type="ORF">OS493_000884</name>
</gene>
<dbReference type="Proteomes" id="UP001163046">
    <property type="component" value="Unassembled WGS sequence"/>
</dbReference>